<dbReference type="OrthoDB" id="463889at2"/>
<keyword evidence="2" id="KW-1185">Reference proteome</keyword>
<evidence type="ECO:0000313" key="2">
    <source>
        <dbReference type="Proteomes" id="UP000016960"/>
    </source>
</evidence>
<dbReference type="eggNOG" id="ENOG50330CE">
    <property type="taxonomic scope" value="Bacteria"/>
</dbReference>
<protein>
    <recommendedName>
        <fullName evidence="3">DUF3148 domain-containing protein</fullName>
    </recommendedName>
</protein>
<dbReference type="InParanoid" id="U5DQP0"/>
<dbReference type="InterPro" id="IPR021495">
    <property type="entry name" value="CRR42-like"/>
</dbReference>
<dbReference type="STRING" id="582515.KR51_00013340"/>
<dbReference type="EMBL" id="ASSJ01000035">
    <property type="protein sequence ID" value="ERN42000.1"/>
    <property type="molecule type" value="Genomic_DNA"/>
</dbReference>
<dbReference type="RefSeq" id="WP_022605861.1">
    <property type="nucleotide sequence ID" value="NZ_ASSJ01000035.1"/>
</dbReference>
<dbReference type="PANTHER" id="PTHR36799:SF2">
    <property type="entry name" value="PROTEIN CHLORORESPIRATORY REDUCTION 42, CHLOROPLASTIC"/>
    <property type="match status" value="1"/>
</dbReference>
<gene>
    <name evidence="1" type="ORF">KR51_00013340</name>
</gene>
<evidence type="ECO:0000313" key="1">
    <source>
        <dbReference type="EMBL" id="ERN42000.1"/>
    </source>
</evidence>
<accession>U5DQP0</accession>
<dbReference type="AlphaFoldDB" id="U5DQP0"/>
<evidence type="ECO:0008006" key="3">
    <source>
        <dbReference type="Google" id="ProtNLM"/>
    </source>
</evidence>
<organism evidence="1 2">
    <name type="scientific">Rubidibacter lacunae KORDI 51-2</name>
    <dbReference type="NCBI Taxonomy" id="582515"/>
    <lineage>
        <taxon>Bacteria</taxon>
        <taxon>Bacillati</taxon>
        <taxon>Cyanobacteriota</taxon>
        <taxon>Cyanophyceae</taxon>
        <taxon>Oscillatoriophycideae</taxon>
        <taxon>Chroococcales</taxon>
        <taxon>Aphanothecaceae</taxon>
        <taxon>Rubidibacter</taxon>
    </lineage>
</organism>
<name>U5DQP0_9CHRO</name>
<dbReference type="PATRIC" id="fig|582515.4.peg.1491"/>
<proteinExistence type="predicted"/>
<sequence length="89" mass="10049">MSEELESSSPYRIGEKVRIVAMPAYVKTAEPMPMLRPPSVIRLGEEGTLVDRRPGGYWCVRFPKGTFLIESRYFEPAQPPQATPPESHT</sequence>
<comment type="caution">
    <text evidence="1">The sequence shown here is derived from an EMBL/GenBank/DDBJ whole genome shotgun (WGS) entry which is preliminary data.</text>
</comment>
<dbReference type="Pfam" id="PF11347">
    <property type="entry name" value="CRR42-like"/>
    <property type="match status" value="1"/>
</dbReference>
<dbReference type="NCBIfam" id="NF045913">
    <property type="entry name" value="RegSipA"/>
    <property type="match status" value="1"/>
</dbReference>
<reference evidence="1 2" key="1">
    <citation type="submission" date="2013-05" db="EMBL/GenBank/DDBJ databases">
        <title>Draft genome sequence of Rubidibacter lacunae KORDI 51-2.</title>
        <authorList>
            <person name="Choi D.H."/>
            <person name="Noh J.H."/>
            <person name="Kwon K.-K."/>
            <person name="Lee J.-H."/>
            <person name="Ryu J.-Y."/>
        </authorList>
    </citation>
    <scope>NUCLEOTIDE SEQUENCE [LARGE SCALE GENOMIC DNA]</scope>
    <source>
        <strain evidence="1 2">KORDI 51-2</strain>
    </source>
</reference>
<dbReference type="PANTHER" id="PTHR36799">
    <property type="match status" value="1"/>
</dbReference>
<dbReference type="Proteomes" id="UP000016960">
    <property type="component" value="Unassembled WGS sequence"/>
</dbReference>